<protein>
    <recommendedName>
        <fullName evidence="1">WWE domain-containing protein</fullName>
    </recommendedName>
</protein>
<dbReference type="OrthoDB" id="2202855at2759"/>
<dbReference type="Proteomes" id="UP000054107">
    <property type="component" value="Unassembled WGS sequence"/>
</dbReference>
<name>A0A0B7NJR1_9FUNG</name>
<proteinExistence type="predicted"/>
<sequence length="68" mass="7912">MAVEWVYASGSNWVRFDVESQHIIEELWLRDAATWFNSQSFRGPVYVDTSEMVVMYGSTAYTIARRSL</sequence>
<evidence type="ECO:0000259" key="1">
    <source>
        <dbReference type="PROSITE" id="PS50918"/>
    </source>
</evidence>
<gene>
    <name evidence="2" type="primary">PARPA_11945.1 scaffold 44722</name>
</gene>
<reference evidence="2 3" key="1">
    <citation type="submission" date="2014-09" db="EMBL/GenBank/DDBJ databases">
        <authorList>
            <person name="Ellenberger Sabrina"/>
        </authorList>
    </citation>
    <scope>NUCLEOTIDE SEQUENCE [LARGE SCALE GENOMIC DNA]</scope>
    <source>
        <strain evidence="2 3">CBS 412.66</strain>
    </source>
</reference>
<evidence type="ECO:0000313" key="2">
    <source>
        <dbReference type="EMBL" id="CEP17647.1"/>
    </source>
</evidence>
<dbReference type="AlphaFoldDB" id="A0A0B7NJR1"/>
<dbReference type="InterPro" id="IPR004170">
    <property type="entry name" value="WWE_dom"/>
</dbReference>
<dbReference type="SUPFAM" id="SSF117839">
    <property type="entry name" value="WWE domain"/>
    <property type="match status" value="1"/>
</dbReference>
<dbReference type="EMBL" id="LN733710">
    <property type="protein sequence ID" value="CEP17647.1"/>
    <property type="molecule type" value="Genomic_DNA"/>
</dbReference>
<organism evidence="2 3">
    <name type="scientific">Parasitella parasitica</name>
    <dbReference type="NCBI Taxonomy" id="35722"/>
    <lineage>
        <taxon>Eukaryota</taxon>
        <taxon>Fungi</taxon>
        <taxon>Fungi incertae sedis</taxon>
        <taxon>Mucoromycota</taxon>
        <taxon>Mucoromycotina</taxon>
        <taxon>Mucoromycetes</taxon>
        <taxon>Mucorales</taxon>
        <taxon>Mucorineae</taxon>
        <taxon>Mucoraceae</taxon>
        <taxon>Parasitella</taxon>
    </lineage>
</organism>
<feature type="domain" description="WWE" evidence="1">
    <location>
        <begin position="1"/>
        <end position="68"/>
    </location>
</feature>
<evidence type="ECO:0000313" key="3">
    <source>
        <dbReference type="Proteomes" id="UP000054107"/>
    </source>
</evidence>
<dbReference type="PROSITE" id="PS50918">
    <property type="entry name" value="WWE"/>
    <property type="match status" value="1"/>
</dbReference>
<accession>A0A0B7NJR1</accession>
<dbReference type="InterPro" id="IPR037197">
    <property type="entry name" value="WWE_dom_sf"/>
</dbReference>
<keyword evidence="3" id="KW-1185">Reference proteome</keyword>